<protein>
    <submittedName>
        <fullName evidence="1">Uncharacterized protein</fullName>
    </submittedName>
</protein>
<dbReference type="RefSeq" id="WP_171778988.1">
    <property type="nucleotide sequence ID" value="NZ_CP045273.1"/>
</dbReference>
<dbReference type="AlphaFoldDB" id="A0A6M6E770"/>
<dbReference type="EMBL" id="CP045273">
    <property type="protein sequence ID" value="QJX80989.1"/>
    <property type="molecule type" value="Genomic_DNA"/>
</dbReference>
<geneLocation type="plasmid" evidence="2">
    <name>pfdu301a</name>
</geneLocation>
<accession>A0A6M6E770</accession>
<organism evidence="1 2">
    <name type="scientific">Priestia megaterium</name>
    <name type="common">Bacillus megaterium</name>
    <dbReference type="NCBI Taxonomy" id="1404"/>
    <lineage>
        <taxon>Bacteria</taxon>
        <taxon>Bacillati</taxon>
        <taxon>Bacillota</taxon>
        <taxon>Bacilli</taxon>
        <taxon>Bacillales</taxon>
        <taxon>Bacillaceae</taxon>
        <taxon>Priestia</taxon>
    </lineage>
</organism>
<keyword evidence="1" id="KW-0614">Plasmid</keyword>
<proteinExistence type="predicted"/>
<reference evidence="1 2" key="1">
    <citation type="submission" date="2019-10" db="EMBL/GenBank/DDBJ databases">
        <title>Complete genome sequences for adaption low water activity.</title>
        <authorList>
            <person name="Zhao L."/>
            <person name="Zhong J."/>
        </authorList>
    </citation>
    <scope>NUCLEOTIDE SEQUENCE [LARGE SCALE GENOMIC DNA]</scope>
    <source>
        <strain evidence="1 2">FDU301</strain>
        <plasmid evidence="2">pfdu301a</plasmid>
    </source>
</reference>
<evidence type="ECO:0000313" key="2">
    <source>
        <dbReference type="Proteomes" id="UP000501076"/>
    </source>
</evidence>
<sequence length="196" mass="23292">MKIILDERIKKLMEQDENRWLSKANDLVEKVRLKAGLQYKYLSETLRFEQYFVNNAIDRKTVSVEKAVEMYFKEIPFNVNYHFLDQELLEDYEYLKMVGLDITIIYEYDKGIKLTYAMIPPSTNGDGLFETLESGLKRFKTDSLELQMIFEGSASQLFLRWMIQYYKAVFKENVEFEALLKERAKHITKCIDEIAT</sequence>
<dbReference type="Proteomes" id="UP000501076">
    <property type="component" value="Plasmid pFDU301A"/>
</dbReference>
<gene>
    <name evidence="1" type="ORF">FDZ14_33405</name>
</gene>
<evidence type="ECO:0000313" key="1">
    <source>
        <dbReference type="EMBL" id="QJX80989.1"/>
    </source>
</evidence>
<name>A0A6M6E770_PRIMG</name>